<sequence length="91" mass="10348">MNDTEDRLRDALDALAGGVTPDPDAYPRVRREWRRRERRRRLILYILIAVIFTAADAIGLWALNHAHNRPHVIFSVEESATPRPAPPIGPS</sequence>
<evidence type="ECO:0000256" key="1">
    <source>
        <dbReference type="SAM" id="Phobius"/>
    </source>
</evidence>
<dbReference type="EMBL" id="VSFG01000004">
    <property type="protein sequence ID" value="TYB44924.1"/>
    <property type="molecule type" value="Genomic_DNA"/>
</dbReference>
<evidence type="ECO:0000313" key="3">
    <source>
        <dbReference type="Proteomes" id="UP000323380"/>
    </source>
</evidence>
<protein>
    <recommendedName>
        <fullName evidence="4">DUF3040 domain-containing protein</fullName>
    </recommendedName>
</protein>
<dbReference type="Proteomes" id="UP000323380">
    <property type="component" value="Unassembled WGS sequence"/>
</dbReference>
<organism evidence="2 3">
    <name type="scientific">Actinomadura chibensis</name>
    <dbReference type="NCBI Taxonomy" id="392828"/>
    <lineage>
        <taxon>Bacteria</taxon>
        <taxon>Bacillati</taxon>
        <taxon>Actinomycetota</taxon>
        <taxon>Actinomycetes</taxon>
        <taxon>Streptosporangiales</taxon>
        <taxon>Thermomonosporaceae</taxon>
        <taxon>Actinomadura</taxon>
    </lineage>
</organism>
<reference evidence="2 3" key="1">
    <citation type="submission" date="2019-08" db="EMBL/GenBank/DDBJ databases">
        <title>Actinomadura sp. nov. CYP1-5 isolated from mountain soil.</title>
        <authorList>
            <person name="Songsumanus A."/>
            <person name="Kuncharoen N."/>
            <person name="Kudo T."/>
            <person name="Yuki M."/>
            <person name="Igarashi Y."/>
            <person name="Tanasupawat S."/>
        </authorList>
    </citation>
    <scope>NUCLEOTIDE SEQUENCE [LARGE SCALE GENOMIC DNA]</scope>
    <source>
        <strain evidence="2 3">JCM 14158</strain>
    </source>
</reference>
<proteinExistence type="predicted"/>
<accession>A0A5D0NLA9</accession>
<dbReference type="STRING" id="1220554.GCA_001552135_02823"/>
<dbReference type="RefSeq" id="WP_067890555.1">
    <property type="nucleotide sequence ID" value="NZ_VSFG01000004.1"/>
</dbReference>
<feature type="transmembrane region" description="Helical" evidence="1">
    <location>
        <begin position="42"/>
        <end position="63"/>
    </location>
</feature>
<keyword evidence="3" id="KW-1185">Reference proteome</keyword>
<keyword evidence="1" id="KW-0812">Transmembrane</keyword>
<keyword evidence="1" id="KW-0472">Membrane</keyword>
<keyword evidence="1" id="KW-1133">Transmembrane helix</keyword>
<evidence type="ECO:0000313" key="2">
    <source>
        <dbReference type="EMBL" id="TYB44924.1"/>
    </source>
</evidence>
<dbReference type="AlphaFoldDB" id="A0A5D0NLA9"/>
<comment type="caution">
    <text evidence="2">The sequence shown here is derived from an EMBL/GenBank/DDBJ whole genome shotgun (WGS) entry which is preliminary data.</text>
</comment>
<evidence type="ECO:0008006" key="4">
    <source>
        <dbReference type="Google" id="ProtNLM"/>
    </source>
</evidence>
<gene>
    <name evidence="2" type="ORF">FXF69_22630</name>
</gene>
<name>A0A5D0NLA9_9ACTN</name>